<evidence type="ECO:0000313" key="2">
    <source>
        <dbReference type="EMBL" id="EJK70187.1"/>
    </source>
</evidence>
<protein>
    <submittedName>
        <fullName evidence="2">Uncharacterized protein</fullName>
    </submittedName>
</protein>
<feature type="compositionally biased region" description="Basic residues" evidence="1">
    <location>
        <begin position="242"/>
        <end position="254"/>
    </location>
</feature>
<comment type="caution">
    <text evidence="2">The sequence shown here is derived from an EMBL/GenBank/DDBJ whole genome shotgun (WGS) entry which is preliminary data.</text>
</comment>
<proteinExistence type="predicted"/>
<evidence type="ECO:0000313" key="3">
    <source>
        <dbReference type="Proteomes" id="UP000266841"/>
    </source>
</evidence>
<feature type="region of interest" description="Disordered" evidence="1">
    <location>
        <begin position="223"/>
        <end position="284"/>
    </location>
</feature>
<dbReference type="Proteomes" id="UP000266841">
    <property type="component" value="Unassembled WGS sequence"/>
</dbReference>
<name>K0TI60_THAOC</name>
<feature type="compositionally biased region" description="Basic and acidic residues" evidence="1">
    <location>
        <begin position="255"/>
        <end position="274"/>
    </location>
</feature>
<sequence>MPTNPAEIELKQYLSTFIPTPTTTDGDASAEDTPHTWRSQRSKCCGNSQSLYCKHCFRLLAPEEMLPQSVIDRRILLSGNKDSESDPAPARRPLRLPFDLEIVLDDRKGSATGLHAVSLLTTRESSLGLGKVSLLDFSETQEIFPDAYSDVGNGSTYLLFPSVDSVPLQSVANDIETLVVLDCPIYYAAHEMMMTGRWEAVDKNNLKHLLWLFGHQRARIREKLPKGTDAPDSVEGKEWQRGLKKQKGTSRQLRHKADAQRLEEKKRQKEERLKASRKSNTTLS</sequence>
<dbReference type="EMBL" id="AGNL01008915">
    <property type="protein sequence ID" value="EJK70187.1"/>
    <property type="molecule type" value="Genomic_DNA"/>
</dbReference>
<dbReference type="OrthoDB" id="3173at2759"/>
<dbReference type="eggNOG" id="ENOG502QYT0">
    <property type="taxonomic scope" value="Eukaryota"/>
</dbReference>
<gene>
    <name evidence="2" type="ORF">THAOC_08476</name>
</gene>
<dbReference type="AlphaFoldDB" id="K0TI60"/>
<reference evidence="2 3" key="1">
    <citation type="journal article" date="2012" name="Genome Biol.">
        <title>Genome and low-iron response of an oceanic diatom adapted to chronic iron limitation.</title>
        <authorList>
            <person name="Lommer M."/>
            <person name="Specht M."/>
            <person name="Roy A.S."/>
            <person name="Kraemer L."/>
            <person name="Andreson R."/>
            <person name="Gutowska M.A."/>
            <person name="Wolf J."/>
            <person name="Bergner S.V."/>
            <person name="Schilhabel M.B."/>
            <person name="Klostermeier U.C."/>
            <person name="Beiko R.G."/>
            <person name="Rosenstiel P."/>
            <person name="Hippler M."/>
            <person name="Laroche J."/>
        </authorList>
    </citation>
    <scope>NUCLEOTIDE SEQUENCE [LARGE SCALE GENOMIC DNA]</scope>
    <source>
        <strain evidence="2 3">CCMP1005</strain>
    </source>
</reference>
<organism evidence="2 3">
    <name type="scientific">Thalassiosira oceanica</name>
    <name type="common">Marine diatom</name>
    <dbReference type="NCBI Taxonomy" id="159749"/>
    <lineage>
        <taxon>Eukaryota</taxon>
        <taxon>Sar</taxon>
        <taxon>Stramenopiles</taxon>
        <taxon>Ochrophyta</taxon>
        <taxon>Bacillariophyta</taxon>
        <taxon>Coscinodiscophyceae</taxon>
        <taxon>Thalassiosirophycidae</taxon>
        <taxon>Thalassiosirales</taxon>
        <taxon>Thalassiosiraceae</taxon>
        <taxon>Thalassiosira</taxon>
    </lineage>
</organism>
<keyword evidence="3" id="KW-1185">Reference proteome</keyword>
<dbReference type="OMA" id="CITERDN"/>
<evidence type="ECO:0000256" key="1">
    <source>
        <dbReference type="SAM" id="MobiDB-lite"/>
    </source>
</evidence>
<accession>K0TI60</accession>